<evidence type="ECO:0000259" key="5">
    <source>
        <dbReference type="PROSITE" id="PS51186"/>
    </source>
</evidence>
<organism evidence="6 7">
    <name type="scientific">Xanthocytophaga agilis</name>
    <dbReference type="NCBI Taxonomy" id="3048010"/>
    <lineage>
        <taxon>Bacteria</taxon>
        <taxon>Pseudomonadati</taxon>
        <taxon>Bacteroidota</taxon>
        <taxon>Cytophagia</taxon>
        <taxon>Cytophagales</taxon>
        <taxon>Rhodocytophagaceae</taxon>
        <taxon>Xanthocytophaga</taxon>
    </lineage>
</organism>
<evidence type="ECO:0000313" key="6">
    <source>
        <dbReference type="EMBL" id="MDJ1504757.1"/>
    </source>
</evidence>
<dbReference type="InterPro" id="IPR016181">
    <property type="entry name" value="Acyl_CoA_acyltransferase"/>
</dbReference>
<evidence type="ECO:0000256" key="3">
    <source>
        <dbReference type="ARBA" id="ARBA00050603"/>
    </source>
</evidence>
<dbReference type="Gene3D" id="3.40.630.30">
    <property type="match status" value="1"/>
</dbReference>
<name>A0AAE3RBV9_9BACT</name>
<dbReference type="FunFam" id="3.40.630.30:FF:000026">
    <property type="entry name" value="Phosphinothricin acetyltransferase"/>
    <property type="match status" value="1"/>
</dbReference>
<accession>A0AAE3RBV9</accession>
<sequence>MELTIRDATSDDVPAILAIINHAIAHTTAVYDYQPRLLDVQQAWFDKKQVDNMPVLVADYNGKVIGFGSYGIFRPWEGYRFSVEHSIYVSEESRGKGVGKILLEVLIDRARKQGFHTMIAGIDAENVVSCELHRKLGFQETGRLKEVGYKFDKWLDLAFMQLYL</sequence>
<evidence type="ECO:0000313" key="7">
    <source>
        <dbReference type="Proteomes" id="UP001232063"/>
    </source>
</evidence>
<keyword evidence="1" id="KW-0808">Transferase</keyword>
<evidence type="ECO:0000256" key="1">
    <source>
        <dbReference type="ARBA" id="ARBA00022679"/>
    </source>
</evidence>
<dbReference type="InterPro" id="IPR000182">
    <property type="entry name" value="GNAT_dom"/>
</dbReference>
<keyword evidence="7" id="KW-1185">Reference proteome</keyword>
<dbReference type="PANTHER" id="PTHR43072">
    <property type="entry name" value="N-ACETYLTRANSFERASE"/>
    <property type="match status" value="1"/>
</dbReference>
<dbReference type="SUPFAM" id="SSF55729">
    <property type="entry name" value="Acyl-CoA N-acyltransferases (Nat)"/>
    <property type="match status" value="1"/>
</dbReference>
<gene>
    <name evidence="6" type="ORF">QNI22_29110</name>
</gene>
<dbReference type="PANTHER" id="PTHR43072:SF23">
    <property type="entry name" value="UPF0039 PROTEIN C11D3.02C"/>
    <property type="match status" value="1"/>
</dbReference>
<evidence type="ECO:0000256" key="4">
    <source>
        <dbReference type="ARBA" id="ARBA00051334"/>
    </source>
</evidence>
<dbReference type="RefSeq" id="WP_314516374.1">
    <property type="nucleotide sequence ID" value="NZ_JASJOU010000013.1"/>
</dbReference>
<dbReference type="GO" id="GO:0016747">
    <property type="term" value="F:acyltransferase activity, transferring groups other than amino-acyl groups"/>
    <property type="evidence" value="ECO:0007669"/>
    <property type="project" value="InterPro"/>
</dbReference>
<reference evidence="6" key="1">
    <citation type="submission" date="2023-05" db="EMBL/GenBank/DDBJ databases">
        <authorList>
            <person name="Zhang X."/>
        </authorList>
    </citation>
    <scope>NUCLEOTIDE SEQUENCE</scope>
    <source>
        <strain evidence="6">BD1B2-1</strain>
    </source>
</reference>
<protein>
    <submittedName>
        <fullName evidence="6">N-acetyltransferase family protein</fullName>
    </submittedName>
</protein>
<dbReference type="Pfam" id="PF00583">
    <property type="entry name" value="Acetyltransf_1"/>
    <property type="match status" value="1"/>
</dbReference>
<comment type="catalytic activity">
    <reaction evidence="3">
        <text>L-methionine sulfoximine + acetyl-CoA = N-acetyl-L-methionine sulfoximine + CoA + H(+)</text>
        <dbReference type="Rhea" id="RHEA:47660"/>
        <dbReference type="ChEBI" id="CHEBI:15378"/>
        <dbReference type="ChEBI" id="CHEBI:57287"/>
        <dbReference type="ChEBI" id="CHEBI:57288"/>
        <dbReference type="ChEBI" id="CHEBI:87826"/>
        <dbReference type="ChEBI" id="CHEBI:87827"/>
    </reaction>
</comment>
<dbReference type="AlphaFoldDB" id="A0AAE3RBV9"/>
<dbReference type="CDD" id="cd04301">
    <property type="entry name" value="NAT_SF"/>
    <property type="match status" value="1"/>
</dbReference>
<dbReference type="PROSITE" id="PS51186">
    <property type="entry name" value="GNAT"/>
    <property type="match status" value="1"/>
</dbReference>
<feature type="domain" description="N-acetyltransferase" evidence="5">
    <location>
        <begin position="3"/>
        <end position="156"/>
    </location>
</feature>
<evidence type="ECO:0000256" key="2">
    <source>
        <dbReference type="ARBA" id="ARBA00023315"/>
    </source>
</evidence>
<comment type="caution">
    <text evidence="6">The sequence shown here is derived from an EMBL/GenBank/DDBJ whole genome shotgun (WGS) entry which is preliminary data.</text>
</comment>
<keyword evidence="2" id="KW-0012">Acyltransferase</keyword>
<comment type="catalytic activity">
    <reaction evidence="4">
        <text>L-methionine sulfone + acetyl-CoA = N-acetyl-L-methionine sulfone + CoA + H(+)</text>
        <dbReference type="Rhea" id="RHEA:47656"/>
        <dbReference type="ChEBI" id="CHEBI:15378"/>
        <dbReference type="ChEBI" id="CHEBI:57287"/>
        <dbReference type="ChEBI" id="CHEBI:57288"/>
        <dbReference type="ChEBI" id="CHEBI:87824"/>
        <dbReference type="ChEBI" id="CHEBI:87825"/>
    </reaction>
</comment>
<dbReference type="Proteomes" id="UP001232063">
    <property type="component" value="Unassembled WGS sequence"/>
</dbReference>
<dbReference type="EMBL" id="JASJOU010000013">
    <property type="protein sequence ID" value="MDJ1504757.1"/>
    <property type="molecule type" value="Genomic_DNA"/>
</dbReference>
<proteinExistence type="predicted"/>